<name>A0A8D8R4G3_9HEMI</name>
<proteinExistence type="predicted"/>
<feature type="compositionally biased region" description="Basic and acidic residues" evidence="2">
    <location>
        <begin position="281"/>
        <end position="291"/>
    </location>
</feature>
<protein>
    <submittedName>
        <fullName evidence="3">Uncharacterized protein</fullName>
    </submittedName>
</protein>
<accession>A0A8D8R4G3</accession>
<keyword evidence="1" id="KW-0175">Coiled coil</keyword>
<reference evidence="3" key="1">
    <citation type="submission" date="2021-05" db="EMBL/GenBank/DDBJ databases">
        <authorList>
            <person name="Alioto T."/>
            <person name="Alioto T."/>
            <person name="Gomez Garrido J."/>
        </authorList>
    </citation>
    <scope>NUCLEOTIDE SEQUENCE</scope>
</reference>
<feature type="coiled-coil region" evidence="1">
    <location>
        <begin position="50"/>
        <end position="221"/>
    </location>
</feature>
<feature type="region of interest" description="Disordered" evidence="2">
    <location>
        <begin position="253"/>
        <end position="291"/>
    </location>
</feature>
<dbReference type="AlphaFoldDB" id="A0A8D8R4G3"/>
<dbReference type="EMBL" id="HBUF01121231">
    <property type="protein sequence ID" value="CAG6642192.1"/>
    <property type="molecule type" value="Transcribed_RNA"/>
</dbReference>
<organism evidence="3">
    <name type="scientific">Cacopsylla melanoneura</name>
    <dbReference type="NCBI Taxonomy" id="428564"/>
    <lineage>
        <taxon>Eukaryota</taxon>
        <taxon>Metazoa</taxon>
        <taxon>Ecdysozoa</taxon>
        <taxon>Arthropoda</taxon>
        <taxon>Hexapoda</taxon>
        <taxon>Insecta</taxon>
        <taxon>Pterygota</taxon>
        <taxon>Neoptera</taxon>
        <taxon>Paraneoptera</taxon>
        <taxon>Hemiptera</taxon>
        <taxon>Sternorrhyncha</taxon>
        <taxon>Psylloidea</taxon>
        <taxon>Psyllidae</taxon>
        <taxon>Psyllinae</taxon>
        <taxon>Cacopsylla</taxon>
    </lineage>
</organism>
<evidence type="ECO:0000256" key="2">
    <source>
        <dbReference type="SAM" id="MobiDB-lite"/>
    </source>
</evidence>
<evidence type="ECO:0000256" key="1">
    <source>
        <dbReference type="SAM" id="Coils"/>
    </source>
</evidence>
<sequence>MLSRQASLRAQTKRIKQSLKKFNYEPYVILRPLINKIEEEFKSDKIENLIAQISENWMNATMELAELKNKHEITITHIEDIDLEKTGYISQIANVENRIKNLIDENNEQIQTMDEELKKYKDIASKINNKNNSLEKQIIILTKQDNEQQEKITNLEHIITEKNETLKSMKEDLKKTKAKSTELQEEILNLNLMIEKMAKIIEIERNKVSNYNLTLVELEETINTESTLDFTQNGNNLTQPDCGRLTARTPATNFETKEKTATQAERRLSAQTTGKQQYRAAKIEKNEDSRS</sequence>
<evidence type="ECO:0000313" key="3">
    <source>
        <dbReference type="EMBL" id="CAG6642192.1"/>
    </source>
</evidence>
<feature type="compositionally biased region" description="Basic and acidic residues" evidence="2">
    <location>
        <begin position="255"/>
        <end position="268"/>
    </location>
</feature>